<feature type="domain" description="Ig-like" evidence="7">
    <location>
        <begin position="297"/>
        <end position="423"/>
    </location>
</feature>
<dbReference type="InterPro" id="IPR036179">
    <property type="entry name" value="Ig-like_dom_sf"/>
</dbReference>
<dbReference type="GO" id="GO:0005886">
    <property type="term" value="C:plasma membrane"/>
    <property type="evidence" value="ECO:0007669"/>
    <property type="project" value="TreeGrafter"/>
</dbReference>
<keyword evidence="2 6" id="KW-0472">Membrane</keyword>
<keyword evidence="9" id="KW-1185">Reference proteome</keyword>
<comment type="subcellular location">
    <subcellularLocation>
        <location evidence="1">Membrane</location>
        <topology evidence="1">Single-pass type I membrane protein</topology>
    </subcellularLocation>
</comment>
<dbReference type="OMA" id="CSYVSQG"/>
<evidence type="ECO:0000256" key="5">
    <source>
        <dbReference type="ARBA" id="ARBA00023319"/>
    </source>
</evidence>
<keyword evidence="6" id="KW-0812">Transmembrane</keyword>
<keyword evidence="4" id="KW-0325">Glycoprotein</keyword>
<proteinExistence type="predicted"/>
<dbReference type="PROSITE" id="PS50835">
    <property type="entry name" value="IG_LIKE"/>
    <property type="match status" value="2"/>
</dbReference>
<dbReference type="GO" id="GO:0005911">
    <property type="term" value="C:cell-cell junction"/>
    <property type="evidence" value="ECO:0007669"/>
    <property type="project" value="TreeGrafter"/>
</dbReference>
<evidence type="ECO:0000313" key="10">
    <source>
        <dbReference type="WBParaSite" id="NBR_0000741601-mRNA-1"/>
    </source>
</evidence>
<organism evidence="10">
    <name type="scientific">Nippostrongylus brasiliensis</name>
    <name type="common">Rat hookworm</name>
    <dbReference type="NCBI Taxonomy" id="27835"/>
    <lineage>
        <taxon>Eukaryota</taxon>
        <taxon>Metazoa</taxon>
        <taxon>Ecdysozoa</taxon>
        <taxon>Nematoda</taxon>
        <taxon>Chromadorea</taxon>
        <taxon>Rhabditida</taxon>
        <taxon>Rhabditina</taxon>
        <taxon>Rhabditomorpha</taxon>
        <taxon>Strongyloidea</taxon>
        <taxon>Heligmosomidae</taxon>
        <taxon>Nippostrongylus</taxon>
    </lineage>
</organism>
<dbReference type="GO" id="GO:0098609">
    <property type="term" value="P:cell-cell adhesion"/>
    <property type="evidence" value="ECO:0007669"/>
    <property type="project" value="TreeGrafter"/>
</dbReference>
<dbReference type="InterPro" id="IPR051275">
    <property type="entry name" value="Cell_adhesion_signaling"/>
</dbReference>
<evidence type="ECO:0000259" key="7">
    <source>
        <dbReference type="PROSITE" id="PS50835"/>
    </source>
</evidence>
<reference evidence="10" key="1">
    <citation type="submission" date="2016-04" db="UniProtKB">
        <authorList>
            <consortium name="WormBaseParasite"/>
        </authorList>
    </citation>
    <scope>IDENTIFICATION</scope>
</reference>
<keyword evidence="6" id="KW-1133">Transmembrane helix</keyword>
<evidence type="ECO:0000256" key="6">
    <source>
        <dbReference type="SAM" id="Phobius"/>
    </source>
</evidence>
<dbReference type="STRING" id="27835.A0A158QXU3"/>
<evidence type="ECO:0000256" key="1">
    <source>
        <dbReference type="ARBA" id="ARBA00004479"/>
    </source>
</evidence>
<evidence type="ECO:0000256" key="3">
    <source>
        <dbReference type="ARBA" id="ARBA00023157"/>
    </source>
</evidence>
<dbReference type="SUPFAM" id="SSF48726">
    <property type="entry name" value="Immunoglobulin"/>
    <property type="match status" value="1"/>
</dbReference>
<gene>
    <name evidence="8" type="ORF">NBR_LOCUS7417</name>
</gene>
<accession>A0A158QXU3</accession>
<dbReference type="Proteomes" id="UP000271162">
    <property type="component" value="Unassembled WGS sequence"/>
</dbReference>
<evidence type="ECO:0000256" key="2">
    <source>
        <dbReference type="ARBA" id="ARBA00023136"/>
    </source>
</evidence>
<sequence>MLGAQVKITGMPFAVSNAQQLNQIVWTMLGTTTKETIYCVSEAPVSQLRFVCIDCLEKNITDMANVLNSAQDHTRSAGFPNKLFDRDRSVGICLTESGNHSTAAVQVACEWRRSSVVLSNPTSQNKYPTWKDDDRAYSASSYYCFPLQTVALSNVAVNTNWTGATIMCQAALNGGTVDSQPATVDVRYLRQPHVVDASGQGPVLIASQGYRFYVECARGADGLCQQSGRRKTLRCAVQSHPPATVFRWLKNGVVTSGNGAEITIGTEMIGQSIQCQANNGLYSDTEMATSQAVQIDPYSSARLIQDNFATLQSAAPFQAGNRLEMNQQINLGCQVEGNPRPVVFWKLRKSNGQVVDAPCAQGFDGQYQEVTEPPRERPIPPNVVRLNAICSFRVSNYSLSGQYWCSACSYVSQGAPECSPALETPGTNTLNIQVTGPPMQSDAPPTIEQAPGSNNAIVTVHYCAEPMPRPPREVIFSIDKNDLQIGQSWENFRFESTTQNNTVPNCYLARLNVAPVREEDQYRVIELRLQNQYGSKQIPVSLEALLGGGATSGARISGWWIAFFVLIALCLALICCIAFCVRRGVLCFNKVKEQSDYNEPKAKAKWVLFKLLVLNVRENFYDADAPRLYTPQSVEVCEPAMGVYLSREAVV</sequence>
<protein>
    <submittedName>
        <fullName evidence="10">Ig-like domain-containing protein</fullName>
    </submittedName>
</protein>
<dbReference type="GO" id="GO:0050839">
    <property type="term" value="F:cell adhesion molecule binding"/>
    <property type="evidence" value="ECO:0007669"/>
    <property type="project" value="TreeGrafter"/>
</dbReference>
<dbReference type="InterPro" id="IPR007110">
    <property type="entry name" value="Ig-like_dom"/>
</dbReference>
<dbReference type="PANTHER" id="PTHR11640:SF31">
    <property type="entry name" value="IRREGULAR CHIASM C-ROUGHEST PROTEIN-RELATED"/>
    <property type="match status" value="1"/>
</dbReference>
<name>A0A158QXU3_NIPBR</name>
<dbReference type="WBParaSite" id="NBR_0000741601-mRNA-1">
    <property type="protein sequence ID" value="NBR_0000741601-mRNA-1"/>
    <property type="gene ID" value="NBR_0000741601"/>
</dbReference>
<evidence type="ECO:0000313" key="8">
    <source>
        <dbReference type="EMBL" id="VDL71006.1"/>
    </source>
</evidence>
<dbReference type="PANTHER" id="PTHR11640">
    <property type="entry name" value="NEPHRIN"/>
    <property type="match status" value="1"/>
</dbReference>
<evidence type="ECO:0000313" key="9">
    <source>
        <dbReference type="Proteomes" id="UP000271162"/>
    </source>
</evidence>
<dbReference type="EMBL" id="UYSL01019888">
    <property type="protein sequence ID" value="VDL71006.1"/>
    <property type="molecule type" value="Genomic_DNA"/>
</dbReference>
<keyword evidence="3" id="KW-1015">Disulfide bond</keyword>
<feature type="transmembrane region" description="Helical" evidence="6">
    <location>
        <begin position="559"/>
        <end position="581"/>
    </location>
</feature>
<reference evidence="8 9" key="2">
    <citation type="submission" date="2018-11" db="EMBL/GenBank/DDBJ databases">
        <authorList>
            <consortium name="Pathogen Informatics"/>
        </authorList>
    </citation>
    <scope>NUCLEOTIDE SEQUENCE [LARGE SCALE GENOMIC DNA]</scope>
</reference>
<feature type="domain" description="Ig-like" evidence="7">
    <location>
        <begin position="202"/>
        <end position="294"/>
    </location>
</feature>
<evidence type="ECO:0000256" key="4">
    <source>
        <dbReference type="ARBA" id="ARBA00023180"/>
    </source>
</evidence>
<dbReference type="AlphaFoldDB" id="A0A158QXU3"/>
<keyword evidence="5" id="KW-0393">Immunoglobulin domain</keyword>